<dbReference type="InterPro" id="IPR016169">
    <property type="entry name" value="FAD-bd_PCMH_sub2"/>
</dbReference>
<protein>
    <recommendedName>
        <fullName evidence="5">FAD-binding PCMH-type domain-containing protein</fullName>
    </recommendedName>
</protein>
<gene>
    <name evidence="6" type="ORF">BDV96DRAFT_600098</name>
</gene>
<dbReference type="Pfam" id="PF01565">
    <property type="entry name" value="FAD_binding_4"/>
    <property type="match status" value="1"/>
</dbReference>
<evidence type="ECO:0000313" key="7">
    <source>
        <dbReference type="Proteomes" id="UP000799770"/>
    </source>
</evidence>
<name>A0A6A5Z634_9PLEO</name>
<dbReference type="PANTHER" id="PTHR42973:SF22">
    <property type="entry name" value="FAD-BINDING PCMH-TYPE DOMAIN-CONTAINING PROTEIN-RELATED"/>
    <property type="match status" value="1"/>
</dbReference>
<dbReference type="PANTHER" id="PTHR42973">
    <property type="entry name" value="BINDING OXIDOREDUCTASE, PUTATIVE (AFU_ORTHOLOGUE AFUA_1G17690)-RELATED"/>
    <property type="match status" value="1"/>
</dbReference>
<dbReference type="OrthoDB" id="2151789at2759"/>
<proteinExistence type="inferred from homology"/>
<dbReference type="InterPro" id="IPR006094">
    <property type="entry name" value="Oxid_FAD_bind_N"/>
</dbReference>
<evidence type="ECO:0000256" key="1">
    <source>
        <dbReference type="ARBA" id="ARBA00005466"/>
    </source>
</evidence>
<dbReference type="InterPro" id="IPR050416">
    <property type="entry name" value="FAD-linked_Oxidoreductase"/>
</dbReference>
<keyword evidence="7" id="KW-1185">Reference proteome</keyword>
<dbReference type="EMBL" id="ML977324">
    <property type="protein sequence ID" value="KAF2114939.1"/>
    <property type="molecule type" value="Genomic_DNA"/>
</dbReference>
<dbReference type="Proteomes" id="UP000799770">
    <property type="component" value="Unassembled WGS sequence"/>
</dbReference>
<organism evidence="6 7">
    <name type="scientific">Lophiotrema nucula</name>
    <dbReference type="NCBI Taxonomy" id="690887"/>
    <lineage>
        <taxon>Eukaryota</taxon>
        <taxon>Fungi</taxon>
        <taxon>Dikarya</taxon>
        <taxon>Ascomycota</taxon>
        <taxon>Pezizomycotina</taxon>
        <taxon>Dothideomycetes</taxon>
        <taxon>Pleosporomycetidae</taxon>
        <taxon>Pleosporales</taxon>
        <taxon>Lophiotremataceae</taxon>
        <taxon>Lophiotrema</taxon>
    </lineage>
</organism>
<comment type="similarity">
    <text evidence="1">Belongs to the oxygen-dependent FAD-linked oxidoreductase family.</text>
</comment>
<accession>A0A6A5Z634</accession>
<dbReference type="Gene3D" id="3.30.465.10">
    <property type="match status" value="1"/>
</dbReference>
<keyword evidence="2" id="KW-0285">Flavoprotein</keyword>
<dbReference type="InterPro" id="IPR016166">
    <property type="entry name" value="FAD-bd_PCMH"/>
</dbReference>
<dbReference type="InterPro" id="IPR036318">
    <property type="entry name" value="FAD-bd_PCMH-like_sf"/>
</dbReference>
<evidence type="ECO:0000313" key="6">
    <source>
        <dbReference type="EMBL" id="KAF2114939.1"/>
    </source>
</evidence>
<evidence type="ECO:0000259" key="5">
    <source>
        <dbReference type="PROSITE" id="PS51387"/>
    </source>
</evidence>
<evidence type="ECO:0000256" key="4">
    <source>
        <dbReference type="ARBA" id="ARBA00023002"/>
    </source>
</evidence>
<dbReference type="GO" id="GO:0016491">
    <property type="term" value="F:oxidoreductase activity"/>
    <property type="evidence" value="ECO:0007669"/>
    <property type="project" value="UniProtKB-KW"/>
</dbReference>
<keyword evidence="3" id="KW-0274">FAD</keyword>
<dbReference type="PROSITE" id="PS51387">
    <property type="entry name" value="FAD_PCMH"/>
    <property type="match status" value="1"/>
</dbReference>
<dbReference type="GO" id="GO:0071949">
    <property type="term" value="F:FAD binding"/>
    <property type="evidence" value="ECO:0007669"/>
    <property type="project" value="InterPro"/>
</dbReference>
<evidence type="ECO:0000256" key="3">
    <source>
        <dbReference type="ARBA" id="ARBA00022827"/>
    </source>
</evidence>
<keyword evidence="4" id="KW-0560">Oxidoreductase</keyword>
<evidence type="ECO:0000256" key="2">
    <source>
        <dbReference type="ARBA" id="ARBA00022630"/>
    </source>
</evidence>
<feature type="domain" description="FAD-binding PCMH-type" evidence="5">
    <location>
        <begin position="36"/>
        <end position="227"/>
    </location>
</feature>
<dbReference type="AlphaFoldDB" id="A0A6A5Z634"/>
<reference evidence="6" key="1">
    <citation type="journal article" date="2020" name="Stud. Mycol.">
        <title>101 Dothideomycetes genomes: a test case for predicting lifestyles and emergence of pathogens.</title>
        <authorList>
            <person name="Haridas S."/>
            <person name="Albert R."/>
            <person name="Binder M."/>
            <person name="Bloem J."/>
            <person name="Labutti K."/>
            <person name="Salamov A."/>
            <person name="Andreopoulos B."/>
            <person name="Baker S."/>
            <person name="Barry K."/>
            <person name="Bills G."/>
            <person name="Bluhm B."/>
            <person name="Cannon C."/>
            <person name="Castanera R."/>
            <person name="Culley D."/>
            <person name="Daum C."/>
            <person name="Ezra D."/>
            <person name="Gonzalez J."/>
            <person name="Henrissat B."/>
            <person name="Kuo A."/>
            <person name="Liang C."/>
            <person name="Lipzen A."/>
            <person name="Lutzoni F."/>
            <person name="Magnuson J."/>
            <person name="Mondo S."/>
            <person name="Nolan M."/>
            <person name="Ohm R."/>
            <person name="Pangilinan J."/>
            <person name="Park H.-J."/>
            <person name="Ramirez L."/>
            <person name="Alfaro M."/>
            <person name="Sun H."/>
            <person name="Tritt A."/>
            <person name="Yoshinaga Y."/>
            <person name="Zwiers L.-H."/>
            <person name="Turgeon B."/>
            <person name="Goodwin S."/>
            <person name="Spatafora J."/>
            <person name="Crous P."/>
            <person name="Grigoriev I."/>
        </authorList>
    </citation>
    <scope>NUCLEOTIDE SEQUENCE</scope>
    <source>
        <strain evidence="6">CBS 627.86</strain>
    </source>
</reference>
<dbReference type="SUPFAM" id="SSF56176">
    <property type="entry name" value="FAD-binding/transporter-associated domain-like"/>
    <property type="match status" value="1"/>
</dbReference>
<sequence length="491" mass="53216">MALEQILNDTLPCKLLTPGNEKFEKSNGAYFTVFESSIKPAFIVQPTSVYEISTLLQALHTLLVNGEAKLAVKGTGHTPFAGSANIENGVTVDLQLLKGIVLTDDRSAVTISVGETWDSVYGELEKHGLTVAGGRVGRVGVGGLILGGEERATQKRTPQLIHAGGLSFYSTRHGFACDSVTDFEVVLASGKVVHANAQDNPALLVSLRGGLNNFGIVTSITLKTISASNIWGGINYYMPGSFTQLIQATVDFVLNETDLDTHLMSSTGYGMGQHIVTCCMYHTKGRENPPSLQPFTSLPDQIKDYSSLRTATQIEFCNELSNFTQDGVRSFYATCTIRPDVALMNELHQEFLKTLEQLKSAESFVFSLGYFPLTKALLESSKAAGGNAMDIDPSDGPLFVILLNPTWGSPVDDVRIHQGIEELLVKFKTVANEKGLLHRYLFTNYAYKTEAALAGYGEGSLERLRKTSEEYDPDGIFQKAVPGGFKVSGAT</sequence>